<evidence type="ECO:0000313" key="2">
    <source>
        <dbReference type="Ensembl" id="ENSCABP00000021836.1"/>
    </source>
</evidence>
<accession>A0A8C0HDQ5</accession>
<evidence type="ECO:0000313" key="3">
    <source>
        <dbReference type="Proteomes" id="UP000694404"/>
    </source>
</evidence>
<dbReference type="GO" id="GO:0070286">
    <property type="term" value="P:axonemal dynein complex assembly"/>
    <property type="evidence" value="ECO:0007669"/>
    <property type="project" value="TreeGrafter"/>
</dbReference>
<dbReference type="GO" id="GO:0005737">
    <property type="term" value="C:cytoplasm"/>
    <property type="evidence" value="ECO:0007669"/>
    <property type="project" value="TreeGrafter"/>
</dbReference>
<reference evidence="2" key="1">
    <citation type="submission" date="2025-08" db="UniProtKB">
        <authorList>
            <consortium name="Ensembl"/>
        </authorList>
    </citation>
    <scope>IDENTIFICATION</scope>
</reference>
<dbReference type="GeneTree" id="ENSGT00940000164257"/>
<keyword evidence="1" id="KW-0732">Signal</keyword>
<reference evidence="2" key="2">
    <citation type="submission" date="2025-09" db="UniProtKB">
        <authorList>
            <consortium name="Ensembl"/>
        </authorList>
    </citation>
    <scope>IDENTIFICATION</scope>
</reference>
<proteinExistence type="predicted"/>
<evidence type="ECO:0000256" key="1">
    <source>
        <dbReference type="SAM" id="SignalP"/>
    </source>
</evidence>
<dbReference type="PANTHER" id="PTHR46540">
    <property type="entry name" value="TETRATRICOPEPTIDE REPEAT PROTEIN 12"/>
    <property type="match status" value="1"/>
</dbReference>
<dbReference type="Ensembl" id="ENSCABT00000023922.1">
    <property type="protein sequence ID" value="ENSCABP00000021836.1"/>
    <property type="gene ID" value="ENSCABG00000016094.1"/>
</dbReference>
<dbReference type="SUPFAM" id="SSF48371">
    <property type="entry name" value="ARM repeat"/>
    <property type="match status" value="1"/>
</dbReference>
<dbReference type="Gene3D" id="1.25.10.10">
    <property type="entry name" value="Leucine-rich Repeat Variant"/>
    <property type="match status" value="1"/>
</dbReference>
<dbReference type="InterPro" id="IPR011989">
    <property type="entry name" value="ARM-like"/>
</dbReference>
<feature type="chain" id="PRO_5034050239" evidence="1">
    <location>
        <begin position="16"/>
        <end position="337"/>
    </location>
</feature>
<dbReference type="OMA" id="EVELCCA"/>
<dbReference type="Proteomes" id="UP000694404">
    <property type="component" value="Unplaced"/>
</dbReference>
<dbReference type="PANTHER" id="PTHR46540:SF1">
    <property type="entry name" value="TETRATRICOPEPTIDE REPEAT PROTEIN 12"/>
    <property type="match status" value="1"/>
</dbReference>
<feature type="signal peptide" evidence="1">
    <location>
        <begin position="1"/>
        <end position="15"/>
    </location>
</feature>
<sequence length="337" mass="37595">ELSISLLILWQVVCAGNEENQRLLLTHPDVNVQLPMMLSSDVPEIQTQSLALLSLYSQTENGRRLLVRHQNLTKYCILLESINSYTCSPNNNDKGVFCILLLFHHCCPEYSFSLLLFLKKTVKQVNQPALTQCIGIMGDLCADGVIRLQMAENQECWQACLKLVVINLMNTTSSTVFPPEISERLTIIDVRCAEDICVFELVCFESDAEYYFCWCIWGLACCWTYHSPSKLFLSLLPEFDVLLKLLASENEMVVGNAAFCLSKCFEVPGAASSLLNSNIVMILLKHAGGEAKKTSVQENAAVALGKLCAAEPRHILQLRELNGMAILNSSMKYVQGL</sequence>
<dbReference type="InterPro" id="IPR043195">
    <property type="entry name" value="TTC12"/>
</dbReference>
<organism evidence="2 3">
    <name type="scientific">Chelonoidis abingdonii</name>
    <name type="common">Abingdon island giant tortoise</name>
    <name type="synonym">Testudo abingdonii</name>
    <dbReference type="NCBI Taxonomy" id="106734"/>
    <lineage>
        <taxon>Eukaryota</taxon>
        <taxon>Metazoa</taxon>
        <taxon>Chordata</taxon>
        <taxon>Craniata</taxon>
        <taxon>Vertebrata</taxon>
        <taxon>Euteleostomi</taxon>
        <taxon>Archelosauria</taxon>
        <taxon>Testudinata</taxon>
        <taxon>Testudines</taxon>
        <taxon>Cryptodira</taxon>
        <taxon>Durocryptodira</taxon>
        <taxon>Testudinoidea</taxon>
        <taxon>Testudinidae</taxon>
        <taxon>Chelonoidis</taxon>
    </lineage>
</organism>
<dbReference type="GO" id="GO:0005813">
    <property type="term" value="C:centrosome"/>
    <property type="evidence" value="ECO:0007669"/>
    <property type="project" value="TreeGrafter"/>
</dbReference>
<name>A0A8C0HDQ5_CHEAB</name>
<dbReference type="AlphaFoldDB" id="A0A8C0HDQ5"/>
<keyword evidence="3" id="KW-1185">Reference proteome</keyword>
<protein>
    <submittedName>
        <fullName evidence="2">Uncharacterized protein</fullName>
    </submittedName>
</protein>
<dbReference type="GO" id="GO:0007288">
    <property type="term" value="P:sperm axoneme assembly"/>
    <property type="evidence" value="ECO:0007669"/>
    <property type="project" value="TreeGrafter"/>
</dbReference>
<dbReference type="InterPro" id="IPR016024">
    <property type="entry name" value="ARM-type_fold"/>
</dbReference>